<comment type="subcellular location">
    <subcellularLocation>
        <location evidence="1">Membrane</location>
        <topology evidence="1">Single-pass membrane protein</topology>
    </subcellularLocation>
</comment>
<keyword evidence="3 10" id="KW-0732">Signal</keyword>
<evidence type="ECO:0000256" key="2">
    <source>
        <dbReference type="ARBA" id="ARBA00022692"/>
    </source>
</evidence>
<dbReference type="GO" id="GO:0005540">
    <property type="term" value="F:hyaluronic acid binding"/>
    <property type="evidence" value="ECO:0007669"/>
    <property type="project" value="InterPro"/>
</dbReference>
<dbReference type="PROSITE" id="PS50963">
    <property type="entry name" value="LINK_2"/>
    <property type="match status" value="1"/>
</dbReference>
<dbReference type="Proteomes" id="UP000812440">
    <property type="component" value="Unassembled WGS sequence"/>
</dbReference>
<dbReference type="InterPro" id="IPR016186">
    <property type="entry name" value="C-type_lectin-like/link_sf"/>
</dbReference>
<keyword evidence="8" id="KW-0325">Glycoprotein</keyword>
<dbReference type="PANTHER" id="PTHR10225">
    <property type="entry name" value="HYALURONAN RECEPTOR"/>
    <property type="match status" value="1"/>
</dbReference>
<proteinExistence type="predicted"/>
<name>A0A8T2IIG6_9PIPI</name>
<evidence type="ECO:0000313" key="13">
    <source>
        <dbReference type="Proteomes" id="UP000812440"/>
    </source>
</evidence>
<organism evidence="12 13">
    <name type="scientific">Hymenochirus boettgeri</name>
    <name type="common">Congo dwarf clawed frog</name>
    <dbReference type="NCBI Taxonomy" id="247094"/>
    <lineage>
        <taxon>Eukaryota</taxon>
        <taxon>Metazoa</taxon>
        <taxon>Chordata</taxon>
        <taxon>Craniata</taxon>
        <taxon>Vertebrata</taxon>
        <taxon>Euteleostomi</taxon>
        <taxon>Amphibia</taxon>
        <taxon>Batrachia</taxon>
        <taxon>Anura</taxon>
        <taxon>Pipoidea</taxon>
        <taxon>Pipidae</taxon>
        <taxon>Pipinae</taxon>
        <taxon>Hymenochirus</taxon>
    </lineage>
</organism>
<dbReference type="AlphaFoldDB" id="A0A8T2IIG6"/>
<keyword evidence="5" id="KW-0472">Membrane</keyword>
<evidence type="ECO:0000256" key="3">
    <source>
        <dbReference type="ARBA" id="ARBA00022729"/>
    </source>
</evidence>
<dbReference type="InterPro" id="IPR016187">
    <property type="entry name" value="CTDL_fold"/>
</dbReference>
<keyword evidence="4" id="KW-1133">Transmembrane helix</keyword>
<dbReference type="InterPro" id="IPR000538">
    <property type="entry name" value="Link_dom"/>
</dbReference>
<evidence type="ECO:0000256" key="7">
    <source>
        <dbReference type="ARBA" id="ARBA00023170"/>
    </source>
</evidence>
<evidence type="ECO:0000256" key="9">
    <source>
        <dbReference type="PROSITE-ProRule" id="PRU00323"/>
    </source>
</evidence>
<dbReference type="GO" id="GO:0004888">
    <property type="term" value="F:transmembrane signaling receptor activity"/>
    <property type="evidence" value="ECO:0007669"/>
    <property type="project" value="TreeGrafter"/>
</dbReference>
<evidence type="ECO:0000256" key="8">
    <source>
        <dbReference type="ARBA" id="ARBA00023180"/>
    </source>
</evidence>
<dbReference type="GO" id="GO:0005886">
    <property type="term" value="C:plasma membrane"/>
    <property type="evidence" value="ECO:0007669"/>
    <property type="project" value="TreeGrafter"/>
</dbReference>
<evidence type="ECO:0000259" key="11">
    <source>
        <dbReference type="PROSITE" id="PS50963"/>
    </source>
</evidence>
<keyword evidence="13" id="KW-1185">Reference proteome</keyword>
<reference evidence="12" key="1">
    <citation type="thesis" date="2020" institute="ProQuest LLC" country="789 East Eisenhower Parkway, Ann Arbor, MI, USA">
        <title>Comparative Genomics and Chromosome Evolution.</title>
        <authorList>
            <person name="Mudd A.B."/>
        </authorList>
    </citation>
    <scope>NUCLEOTIDE SEQUENCE</scope>
    <source>
        <strain evidence="12">Female2</strain>
        <tissue evidence="12">Blood</tissue>
    </source>
</reference>
<dbReference type="EMBL" id="JAACNH010001069">
    <property type="protein sequence ID" value="KAG8430361.1"/>
    <property type="molecule type" value="Genomic_DNA"/>
</dbReference>
<feature type="disulfide bond" evidence="9">
    <location>
        <begin position="71"/>
        <end position="92"/>
    </location>
</feature>
<keyword evidence="2" id="KW-0812">Transmembrane</keyword>
<dbReference type="InterPro" id="IPR043210">
    <property type="entry name" value="CD44_antigen-like"/>
</dbReference>
<feature type="domain" description="Link" evidence="11">
    <location>
        <begin position="24"/>
        <end position="116"/>
    </location>
</feature>
<protein>
    <recommendedName>
        <fullName evidence="11">Link domain-containing protein</fullName>
    </recommendedName>
</protein>
<evidence type="ECO:0000256" key="6">
    <source>
        <dbReference type="ARBA" id="ARBA00023157"/>
    </source>
</evidence>
<evidence type="ECO:0000256" key="10">
    <source>
        <dbReference type="SAM" id="SignalP"/>
    </source>
</evidence>
<keyword evidence="7" id="KW-0675">Receptor</keyword>
<dbReference type="PANTHER" id="PTHR10225:SF5">
    <property type="entry name" value="C-TYPE LECTIN DOMAIN-CONTAINING PROTEIN"/>
    <property type="match status" value="1"/>
</dbReference>
<evidence type="ECO:0000256" key="4">
    <source>
        <dbReference type="ARBA" id="ARBA00022989"/>
    </source>
</evidence>
<dbReference type="SUPFAM" id="SSF56436">
    <property type="entry name" value="C-type lectin-like"/>
    <property type="match status" value="1"/>
</dbReference>
<comment type="caution">
    <text evidence="9">Lacks conserved residue(s) required for the propagation of feature annotation.</text>
</comment>
<keyword evidence="6 9" id="KW-1015">Disulfide bond</keyword>
<evidence type="ECO:0000313" key="12">
    <source>
        <dbReference type="EMBL" id="KAG8430361.1"/>
    </source>
</evidence>
<accession>A0A8T2IIG6</accession>
<feature type="chain" id="PRO_5035876233" description="Link domain-containing protein" evidence="10">
    <location>
        <begin position="20"/>
        <end position="155"/>
    </location>
</feature>
<comment type="caution">
    <text evidence="12">The sequence shown here is derived from an EMBL/GenBank/DDBJ whole genome shotgun (WGS) entry which is preliminary data.</text>
</comment>
<evidence type="ECO:0000256" key="5">
    <source>
        <dbReference type="ARBA" id="ARBA00023136"/>
    </source>
</evidence>
<dbReference type="OrthoDB" id="8952307at2759"/>
<sequence>MVKLSTLLIFLLVLQTVLSADPSSVVSGVFMPNAESLDYISSDEMCLSYNNATMSTLEQAMTAYRNGFETCKWGWVKEKMIVMLRLTPNEKCGNYSVGVLMRPCTNYRPSSVLCISENGLTVMQLPWAWLLNTAWLNSRNMSATSITKHAIRMPY</sequence>
<evidence type="ECO:0000256" key="1">
    <source>
        <dbReference type="ARBA" id="ARBA00004167"/>
    </source>
</evidence>
<dbReference type="Pfam" id="PF00193">
    <property type="entry name" value="Xlink"/>
    <property type="match status" value="1"/>
</dbReference>
<dbReference type="SMART" id="SM00445">
    <property type="entry name" value="LINK"/>
    <property type="match status" value="1"/>
</dbReference>
<dbReference type="GO" id="GO:0007155">
    <property type="term" value="P:cell adhesion"/>
    <property type="evidence" value="ECO:0007669"/>
    <property type="project" value="InterPro"/>
</dbReference>
<dbReference type="Gene3D" id="3.10.100.10">
    <property type="entry name" value="Mannose-Binding Protein A, subunit A"/>
    <property type="match status" value="1"/>
</dbReference>
<feature type="signal peptide" evidence="10">
    <location>
        <begin position="1"/>
        <end position="19"/>
    </location>
</feature>
<gene>
    <name evidence="12" type="ORF">GDO86_017926</name>
</gene>